<evidence type="ECO:0000259" key="3">
    <source>
        <dbReference type="Pfam" id="PF03061"/>
    </source>
</evidence>
<dbReference type="EMBL" id="VFIY01000018">
    <property type="protein sequence ID" value="TPD57517.1"/>
    <property type="molecule type" value="Genomic_DNA"/>
</dbReference>
<keyword evidence="2" id="KW-0378">Hydrolase</keyword>
<evidence type="ECO:0000256" key="1">
    <source>
        <dbReference type="ARBA" id="ARBA00005953"/>
    </source>
</evidence>
<sequence>MENSPEQKSSYKWFIPVPTRWMDNDIFGHVNNVNYYSYFDTIANSFLIREGGFDIHNAEVIGYVVHSQCNYLKGIAFPDQLSGGFRVLKIGNSSVTYGIGIFRGDEETASAHGTFTHVFVNRESERPSPIPAPIRAALERVLAEAAE</sequence>
<dbReference type="RefSeq" id="WP_139941832.1">
    <property type="nucleotide sequence ID" value="NZ_JBHSYP010000005.1"/>
</dbReference>
<organism evidence="4 5">
    <name type="scientific">Emcibacter nanhaiensis</name>
    <dbReference type="NCBI Taxonomy" id="1505037"/>
    <lineage>
        <taxon>Bacteria</taxon>
        <taxon>Pseudomonadati</taxon>
        <taxon>Pseudomonadota</taxon>
        <taxon>Alphaproteobacteria</taxon>
        <taxon>Emcibacterales</taxon>
        <taxon>Emcibacteraceae</taxon>
        <taxon>Emcibacter</taxon>
    </lineage>
</organism>
<dbReference type="GO" id="GO:0047617">
    <property type="term" value="F:fatty acyl-CoA hydrolase activity"/>
    <property type="evidence" value="ECO:0007669"/>
    <property type="project" value="TreeGrafter"/>
</dbReference>
<dbReference type="Gene3D" id="3.10.129.10">
    <property type="entry name" value="Hotdog Thioesterase"/>
    <property type="match status" value="1"/>
</dbReference>
<protein>
    <submittedName>
        <fullName evidence="4">Acyl-CoA thioesterase</fullName>
    </submittedName>
</protein>
<comment type="similarity">
    <text evidence="1">Belongs to the 4-hydroxybenzoyl-CoA thioesterase family.</text>
</comment>
<evidence type="ECO:0000256" key="2">
    <source>
        <dbReference type="ARBA" id="ARBA00022801"/>
    </source>
</evidence>
<evidence type="ECO:0000313" key="5">
    <source>
        <dbReference type="Proteomes" id="UP000319148"/>
    </source>
</evidence>
<reference evidence="5" key="1">
    <citation type="submission" date="2019-06" db="EMBL/GenBank/DDBJ databases">
        <title>The complete genome of Emcibacter congregatus ZYLT.</title>
        <authorList>
            <person name="Zhao Z."/>
        </authorList>
    </citation>
    <scope>NUCLEOTIDE SEQUENCE [LARGE SCALE GENOMIC DNA]</scope>
    <source>
        <strain evidence="5">MCCC 1A06723</strain>
    </source>
</reference>
<evidence type="ECO:0000313" key="4">
    <source>
        <dbReference type="EMBL" id="TPD57517.1"/>
    </source>
</evidence>
<gene>
    <name evidence="4" type="ORF">FIV46_15490</name>
</gene>
<keyword evidence="5" id="KW-1185">Reference proteome</keyword>
<dbReference type="SUPFAM" id="SSF54637">
    <property type="entry name" value="Thioesterase/thiol ester dehydrase-isomerase"/>
    <property type="match status" value="1"/>
</dbReference>
<dbReference type="PANTHER" id="PTHR31793:SF27">
    <property type="entry name" value="NOVEL THIOESTERASE SUPERFAMILY DOMAIN AND SAPOSIN A-TYPE DOMAIN CONTAINING PROTEIN (0610012H03RIK)"/>
    <property type="match status" value="1"/>
</dbReference>
<feature type="domain" description="Thioesterase" evidence="3">
    <location>
        <begin position="27"/>
        <end position="108"/>
    </location>
</feature>
<proteinExistence type="inferred from homology"/>
<name>A0A501PBU0_9PROT</name>
<dbReference type="Proteomes" id="UP000319148">
    <property type="component" value="Unassembled WGS sequence"/>
</dbReference>
<dbReference type="InterPro" id="IPR050563">
    <property type="entry name" value="4-hydroxybenzoyl-CoA_TE"/>
</dbReference>
<accession>A0A501PBU0</accession>
<dbReference type="InterPro" id="IPR006683">
    <property type="entry name" value="Thioestr_dom"/>
</dbReference>
<dbReference type="AlphaFoldDB" id="A0A501PBU0"/>
<dbReference type="Pfam" id="PF03061">
    <property type="entry name" value="4HBT"/>
    <property type="match status" value="1"/>
</dbReference>
<dbReference type="CDD" id="cd00586">
    <property type="entry name" value="4HBT"/>
    <property type="match status" value="1"/>
</dbReference>
<dbReference type="PANTHER" id="PTHR31793">
    <property type="entry name" value="4-HYDROXYBENZOYL-COA THIOESTERASE FAMILY MEMBER"/>
    <property type="match status" value="1"/>
</dbReference>
<comment type="caution">
    <text evidence="4">The sequence shown here is derived from an EMBL/GenBank/DDBJ whole genome shotgun (WGS) entry which is preliminary data.</text>
</comment>
<dbReference type="InterPro" id="IPR029069">
    <property type="entry name" value="HotDog_dom_sf"/>
</dbReference>
<dbReference type="OrthoDB" id="9799036at2"/>